<protein>
    <submittedName>
        <fullName evidence="2">Uncharacterized protein</fullName>
    </submittedName>
</protein>
<dbReference type="Proteomes" id="UP000465240">
    <property type="component" value="Unassembled WGS sequence"/>
</dbReference>
<proteinExistence type="predicted"/>
<evidence type="ECO:0000256" key="1">
    <source>
        <dbReference type="SAM" id="MobiDB-lite"/>
    </source>
</evidence>
<organism evidence="2 3">
    <name type="scientific">Mycobacterium paragordonae</name>
    <dbReference type="NCBI Taxonomy" id="1389713"/>
    <lineage>
        <taxon>Bacteria</taxon>
        <taxon>Bacillati</taxon>
        <taxon>Actinomycetota</taxon>
        <taxon>Actinomycetes</taxon>
        <taxon>Mycobacteriales</taxon>
        <taxon>Mycobacteriaceae</taxon>
        <taxon>Mycobacterium</taxon>
    </lineage>
</organism>
<gene>
    <name evidence="2" type="ORF">MPRG_62110</name>
</gene>
<geneLocation type="plasmid" evidence="2">
    <name>pJCM18565</name>
</geneLocation>
<comment type="caution">
    <text evidence="2">The sequence shown here is derived from an EMBL/GenBank/DDBJ whole genome shotgun (WGS) entry which is preliminary data.</text>
</comment>
<name>A0ABQ1CET2_9MYCO</name>
<keyword evidence="3" id="KW-1185">Reference proteome</keyword>
<feature type="region of interest" description="Disordered" evidence="1">
    <location>
        <begin position="18"/>
        <end position="40"/>
    </location>
</feature>
<evidence type="ECO:0000313" key="2">
    <source>
        <dbReference type="EMBL" id="GFG82935.1"/>
    </source>
</evidence>
<evidence type="ECO:0000313" key="3">
    <source>
        <dbReference type="Proteomes" id="UP000465240"/>
    </source>
</evidence>
<accession>A0ABQ1CET2</accession>
<dbReference type="EMBL" id="BLKX01000002">
    <property type="protein sequence ID" value="GFG82935.1"/>
    <property type="molecule type" value="Genomic_DNA"/>
</dbReference>
<sequence>MADYDELATCEFGRADTERQAVLSHEPNREGTGLELPVTERPGPPLWVFRSFNLASGRAAAGDRTDLRRCG</sequence>
<reference evidence="2 3" key="1">
    <citation type="journal article" date="2019" name="Emerg. Microbes Infect.">
        <title>Comprehensive subspecies identification of 175 nontuberculous mycobacteria species based on 7547 genomic profiles.</title>
        <authorList>
            <person name="Matsumoto Y."/>
            <person name="Kinjo T."/>
            <person name="Motooka D."/>
            <person name="Nabeya D."/>
            <person name="Jung N."/>
            <person name="Uechi K."/>
            <person name="Horii T."/>
            <person name="Iida T."/>
            <person name="Fujita J."/>
            <person name="Nakamura S."/>
        </authorList>
    </citation>
    <scope>NUCLEOTIDE SEQUENCE [LARGE SCALE GENOMIC DNA]</scope>
    <source>
        <strain evidence="2 3">JCM 18565</strain>
    </source>
</reference>
<keyword evidence="2" id="KW-0614">Plasmid</keyword>